<keyword evidence="3" id="KW-1185">Reference proteome</keyword>
<proteinExistence type="predicted"/>
<reference evidence="1" key="2">
    <citation type="submission" date="2020-02" db="EMBL/GenBank/DDBJ databases">
        <authorList>
            <person name="Matsumoto Y."/>
            <person name="Motooka D."/>
            <person name="Nakamura S."/>
        </authorList>
    </citation>
    <scope>NUCLEOTIDE SEQUENCE</scope>
    <source>
        <strain evidence="1">JCM 12375</strain>
    </source>
</reference>
<evidence type="ECO:0000313" key="3">
    <source>
        <dbReference type="Proteomes" id="UP000465622"/>
    </source>
</evidence>
<dbReference type="RefSeq" id="WP_051579251.1">
    <property type="nucleotide sequence ID" value="NZ_AP022567.1"/>
</dbReference>
<evidence type="ECO:0000313" key="2">
    <source>
        <dbReference type="EMBL" id="BDY31602.1"/>
    </source>
</evidence>
<evidence type="ECO:0000313" key="4">
    <source>
        <dbReference type="Proteomes" id="UP001241092"/>
    </source>
</evidence>
<reference evidence="1 3" key="1">
    <citation type="journal article" date="2019" name="Emerg. Microbes Infect.">
        <title>Comprehensive subspecies identification of 175 nontuberculous mycobacteria species based on 7547 genomic profiles.</title>
        <authorList>
            <person name="Matsumoto Y."/>
            <person name="Kinjo T."/>
            <person name="Motooka D."/>
            <person name="Nabeya D."/>
            <person name="Jung N."/>
            <person name="Uechi K."/>
            <person name="Horii T."/>
            <person name="Iida T."/>
            <person name="Fujita J."/>
            <person name="Nakamura S."/>
        </authorList>
    </citation>
    <scope>NUCLEOTIDE SEQUENCE [LARGE SCALE GENOMIC DNA]</scope>
    <source>
        <strain evidence="1 3">JCM 12375</strain>
    </source>
</reference>
<organism evidence="2 4">
    <name type="scientific">Mycolicibacterium mageritense</name>
    <name type="common">Mycobacterium mageritense</name>
    <dbReference type="NCBI Taxonomy" id="53462"/>
    <lineage>
        <taxon>Bacteria</taxon>
        <taxon>Bacillati</taxon>
        <taxon>Actinomycetota</taxon>
        <taxon>Actinomycetes</taxon>
        <taxon>Mycobacteriales</taxon>
        <taxon>Mycobacteriaceae</taxon>
        <taxon>Mycolicibacterium</taxon>
    </lineage>
</organism>
<accession>A0AAI8XR19</accession>
<protein>
    <recommendedName>
        <fullName evidence="5">DUF4242 domain-containing protein</fullName>
    </recommendedName>
</protein>
<gene>
    <name evidence="2" type="ORF">hbim_05558</name>
    <name evidence="1" type="ORF">MMAGJ_60360</name>
</gene>
<dbReference type="InterPro" id="IPR025336">
    <property type="entry name" value="SCO4226-like"/>
</dbReference>
<dbReference type="Proteomes" id="UP000465622">
    <property type="component" value="Chromosome"/>
</dbReference>
<evidence type="ECO:0000313" key="1">
    <source>
        <dbReference type="EMBL" id="BBX36754.1"/>
    </source>
</evidence>
<reference evidence="2" key="3">
    <citation type="submission" date="2023-03" db="EMBL/GenBank/DDBJ databases">
        <title>Draft genome sequence of a Mycolicibacterium mageritense strain H4_3_1 isolated from a hybrid biological-inorganic system reactor.</title>
        <authorList>
            <person name="Feng X."/>
            <person name="Kazama D."/>
            <person name="Sato K."/>
            <person name="Kobayashi H."/>
        </authorList>
    </citation>
    <scope>NUCLEOTIDE SEQUENCE</scope>
    <source>
        <strain evidence="2">H4_3_1</strain>
    </source>
</reference>
<evidence type="ECO:0008006" key="5">
    <source>
        <dbReference type="Google" id="ProtNLM"/>
    </source>
</evidence>
<dbReference type="AlphaFoldDB" id="A0AAI8XR19"/>
<dbReference type="EMBL" id="AP027452">
    <property type="protein sequence ID" value="BDY31602.1"/>
    <property type="molecule type" value="Genomic_DNA"/>
</dbReference>
<name>A0AAI8XR19_MYCME</name>
<dbReference type="Pfam" id="PF14026">
    <property type="entry name" value="SCO4226-like"/>
    <property type="match status" value="1"/>
</dbReference>
<dbReference type="Proteomes" id="UP001241092">
    <property type="component" value="Chromosome"/>
</dbReference>
<dbReference type="EMBL" id="AP022567">
    <property type="protein sequence ID" value="BBX36754.1"/>
    <property type="molecule type" value="Genomic_DNA"/>
</dbReference>
<sequence length="187" mass="20208">MPNSTDPTPESTLYLYEIALGAVEPTPVDQLLKLLDAAIHRAGGELVEAQVTRGGRRVFAVAEFATGNPARLEPAELAGAEITGPDAVRLVGADLADVKAVRPSAGYLVEWDLPADLDMASYLARKKANAPKYADVPEVSFLRTYVREDMDKCLCLYDAADEAAVRRARQAVSTPIDRLHGLESFQP</sequence>